<feature type="compositionally biased region" description="Basic and acidic residues" evidence="1">
    <location>
        <begin position="128"/>
        <end position="141"/>
    </location>
</feature>
<feature type="compositionally biased region" description="Basic and acidic residues" evidence="1">
    <location>
        <begin position="159"/>
        <end position="174"/>
    </location>
</feature>
<protein>
    <submittedName>
        <fullName evidence="2">Uncharacterized protein</fullName>
    </submittedName>
</protein>
<proteinExistence type="predicted"/>
<feature type="region of interest" description="Disordered" evidence="1">
    <location>
        <begin position="376"/>
        <end position="469"/>
    </location>
</feature>
<dbReference type="EMBL" id="KI925570">
    <property type="protein sequence ID" value="ETW48540.1"/>
    <property type="molecule type" value="Genomic_DNA"/>
</dbReference>
<evidence type="ECO:0000313" key="2">
    <source>
        <dbReference type="EMBL" id="ETW48540.1"/>
    </source>
</evidence>
<feature type="compositionally biased region" description="Basic and acidic residues" evidence="1">
    <location>
        <begin position="376"/>
        <end position="391"/>
    </location>
</feature>
<dbReference type="Proteomes" id="UP000030699">
    <property type="component" value="Unassembled WGS sequence"/>
</dbReference>
<feature type="compositionally biased region" description="Basic and acidic residues" evidence="1">
    <location>
        <begin position="399"/>
        <end position="468"/>
    </location>
</feature>
<feature type="compositionally biased region" description="Basic residues" evidence="1">
    <location>
        <begin position="89"/>
        <end position="103"/>
    </location>
</feature>
<gene>
    <name evidence="2" type="ORF">PFMALIP_03405</name>
</gene>
<reference evidence="2 3" key="2">
    <citation type="submission" date="2013-02" db="EMBL/GenBank/DDBJ databases">
        <title>The Genome Sequence of Plasmodium falciparum MaliPS096_E11.</title>
        <authorList>
            <consortium name="The Broad Institute Genome Sequencing Platform"/>
            <consortium name="The Broad Institute Genome Sequencing Center for Infectious Disease"/>
            <person name="Neafsey D."/>
            <person name="Cheeseman I."/>
            <person name="Volkman S."/>
            <person name="Adams J."/>
            <person name="Walker B."/>
            <person name="Young S.K."/>
            <person name="Zeng Q."/>
            <person name="Gargeya S."/>
            <person name="Fitzgerald M."/>
            <person name="Haas B."/>
            <person name="Abouelleil A."/>
            <person name="Alvarado L."/>
            <person name="Arachchi H.M."/>
            <person name="Berlin A.M."/>
            <person name="Chapman S.B."/>
            <person name="Dewar J."/>
            <person name="Goldberg J."/>
            <person name="Griggs A."/>
            <person name="Gujja S."/>
            <person name="Hansen M."/>
            <person name="Howarth C."/>
            <person name="Imamovic A."/>
            <person name="Larimer J."/>
            <person name="McCowan C."/>
            <person name="Murphy C."/>
            <person name="Neiman D."/>
            <person name="Pearson M."/>
            <person name="Priest M."/>
            <person name="Roberts A."/>
            <person name="Saif S."/>
            <person name="Shea T."/>
            <person name="Sisk P."/>
            <person name="Sykes S."/>
            <person name="Wortman J."/>
            <person name="Nusbaum C."/>
            <person name="Birren B."/>
        </authorList>
    </citation>
    <scope>NUCLEOTIDE SEQUENCE [LARGE SCALE GENOMIC DNA]</scope>
    <source>
        <strain evidence="2 3">MaliPS096_E11</strain>
    </source>
</reference>
<dbReference type="AlphaFoldDB" id="A0A024WPA9"/>
<accession>A0A024WPA9</accession>
<name>A0A024WPA9_PLAFA</name>
<evidence type="ECO:0000313" key="3">
    <source>
        <dbReference type="Proteomes" id="UP000030699"/>
    </source>
</evidence>
<feature type="region of interest" description="Disordered" evidence="1">
    <location>
        <begin position="73"/>
        <end position="174"/>
    </location>
</feature>
<sequence length="636" mass="74968">MKKRNEKLNEENYINNIYDKMDNHRQNDITKKENDEENYILYNNVKVNYDEYIENGNKIKITEESLNVFYKENQNEEDSSTKKLNSTSKIKRANKGKTKKKECYHKGENSEIGKIGGRSKSLLTHSKKVSERNKNKIEKINDTNSKIIKGKKSNSQSKLGKDTKIRGKSKTGEYIKNKDLRKKSNEKNKTVMDNINTINNSSVSNLKSKKHKLKKKKKKNISMENINKNITNEFCSMERKGTVLLSNMSIKKIDNANSCTLNEPLEENTLNYESNNNCSNSNLSKDKEKDRNILCNKYYSDEETNSLNKMYTSNIPEISNYYKEIQAINYILSNINNPNFLNSLELNDLINIEKKFINENIYINKQIIACNVKNEKSNDEMVEKNERKVDEEKGEDEQEIKAKENNNKEENQDNENNNKEENQDNENNNKEENQDNENNNKEENQDNENNNKEENQDNENNNKEENQKNENGIIYDSRFSIIYLEHDLIYLKKNNLKVILNVLLSNVYCFFEIKLTIILLNFFISNNCQWSFSLFPLSLINKLIHKFSLKINKKVPKYKLENMNINSPNIPYTYLFICDGSNYLCINDNSLNNEVYENKMKLNNIIGYYHYINLNRLTYYLEKVNANFVYNHHIYE</sequence>
<organism evidence="2 3">
    <name type="scientific">Plasmodium falciparum MaliPS096_E11</name>
    <dbReference type="NCBI Taxonomy" id="1036727"/>
    <lineage>
        <taxon>Eukaryota</taxon>
        <taxon>Sar</taxon>
        <taxon>Alveolata</taxon>
        <taxon>Apicomplexa</taxon>
        <taxon>Aconoidasida</taxon>
        <taxon>Haemosporida</taxon>
        <taxon>Plasmodiidae</taxon>
        <taxon>Plasmodium</taxon>
        <taxon>Plasmodium (Laverania)</taxon>
    </lineage>
</organism>
<reference evidence="2 3" key="1">
    <citation type="submission" date="2013-02" db="EMBL/GenBank/DDBJ databases">
        <title>The Genome Annotation of Plasmodium falciparum MaliPS096_E11.</title>
        <authorList>
            <consortium name="The Broad Institute Genome Sequencing Platform"/>
            <consortium name="The Broad Institute Genome Sequencing Center for Infectious Disease"/>
            <person name="Neafsey D."/>
            <person name="Hoffman S."/>
            <person name="Volkman S."/>
            <person name="Rosenthal P."/>
            <person name="Walker B."/>
            <person name="Young S.K."/>
            <person name="Zeng Q."/>
            <person name="Gargeya S."/>
            <person name="Fitzgerald M."/>
            <person name="Haas B."/>
            <person name="Abouelleil A."/>
            <person name="Allen A.W."/>
            <person name="Alvarado L."/>
            <person name="Arachchi H.M."/>
            <person name="Berlin A.M."/>
            <person name="Chapman S.B."/>
            <person name="Gainer-Dewar J."/>
            <person name="Goldberg J."/>
            <person name="Griggs A."/>
            <person name="Gujja S."/>
            <person name="Hansen M."/>
            <person name="Howarth C."/>
            <person name="Imamovic A."/>
            <person name="Ireland A."/>
            <person name="Larimer J."/>
            <person name="McCowan C."/>
            <person name="Murphy C."/>
            <person name="Pearson M."/>
            <person name="Poon T.W."/>
            <person name="Priest M."/>
            <person name="Roberts A."/>
            <person name="Saif S."/>
            <person name="Shea T."/>
            <person name="Sisk P."/>
            <person name="Sykes S."/>
            <person name="Wortman J."/>
            <person name="Nusbaum C."/>
            <person name="Birren B."/>
        </authorList>
    </citation>
    <scope>NUCLEOTIDE SEQUENCE [LARGE SCALE GENOMIC DNA]</scope>
    <source>
        <strain evidence="2 3">MaliPS096_E11</strain>
    </source>
</reference>
<evidence type="ECO:0000256" key="1">
    <source>
        <dbReference type="SAM" id="MobiDB-lite"/>
    </source>
</evidence>